<dbReference type="OMA" id="HLGEERC"/>
<feature type="region of interest" description="Disordered" evidence="1">
    <location>
        <begin position="139"/>
        <end position="329"/>
    </location>
</feature>
<evidence type="ECO:0000256" key="1">
    <source>
        <dbReference type="SAM" id="MobiDB-lite"/>
    </source>
</evidence>
<accession>A0A0P0WAT4</accession>
<dbReference type="PaxDb" id="39947-A0A0P0WAT4"/>
<protein>
    <submittedName>
        <fullName evidence="2">Os04g0452650 protein</fullName>
    </submittedName>
</protein>
<evidence type="ECO:0000313" key="3">
    <source>
        <dbReference type="Proteomes" id="UP000059680"/>
    </source>
</evidence>
<organism evidence="2 3">
    <name type="scientific">Oryza sativa subsp. japonica</name>
    <name type="common">Rice</name>
    <dbReference type="NCBI Taxonomy" id="39947"/>
    <lineage>
        <taxon>Eukaryota</taxon>
        <taxon>Viridiplantae</taxon>
        <taxon>Streptophyta</taxon>
        <taxon>Embryophyta</taxon>
        <taxon>Tracheophyta</taxon>
        <taxon>Spermatophyta</taxon>
        <taxon>Magnoliopsida</taxon>
        <taxon>Liliopsida</taxon>
        <taxon>Poales</taxon>
        <taxon>Poaceae</taxon>
        <taxon>BOP clade</taxon>
        <taxon>Oryzoideae</taxon>
        <taxon>Oryzeae</taxon>
        <taxon>Oryzinae</taxon>
        <taxon>Oryza</taxon>
        <taxon>Oryza sativa</taxon>
    </lineage>
</organism>
<feature type="compositionally biased region" description="Basic and acidic residues" evidence="1">
    <location>
        <begin position="193"/>
        <end position="245"/>
    </location>
</feature>
<keyword evidence="3" id="KW-1185">Reference proteome</keyword>
<reference evidence="2 3" key="2">
    <citation type="journal article" date="2013" name="Plant Cell Physiol.">
        <title>Rice Annotation Project Database (RAP-DB): an integrative and interactive database for rice genomics.</title>
        <authorList>
            <person name="Sakai H."/>
            <person name="Lee S.S."/>
            <person name="Tanaka T."/>
            <person name="Numa H."/>
            <person name="Kim J."/>
            <person name="Kawahara Y."/>
            <person name="Wakimoto H."/>
            <person name="Yang C.C."/>
            <person name="Iwamoto M."/>
            <person name="Abe T."/>
            <person name="Yamada Y."/>
            <person name="Muto A."/>
            <person name="Inokuchi H."/>
            <person name="Ikemura T."/>
            <person name="Matsumoto T."/>
            <person name="Sasaki T."/>
            <person name="Itoh T."/>
        </authorList>
    </citation>
    <scope>NUCLEOTIDE SEQUENCE [LARGE SCALE GENOMIC DNA]</scope>
    <source>
        <strain evidence="3">cv. Nipponbare</strain>
    </source>
</reference>
<feature type="compositionally biased region" description="Basic and acidic residues" evidence="1">
    <location>
        <begin position="11"/>
        <end position="50"/>
    </location>
</feature>
<feature type="region of interest" description="Disordered" evidence="1">
    <location>
        <begin position="1"/>
        <end position="105"/>
    </location>
</feature>
<name>A0A0P0WAT4_ORYSJ</name>
<feature type="compositionally biased region" description="Low complexity" evidence="1">
    <location>
        <begin position="264"/>
        <end position="276"/>
    </location>
</feature>
<feature type="compositionally biased region" description="Basic and acidic residues" evidence="1">
    <location>
        <begin position="145"/>
        <end position="154"/>
    </location>
</feature>
<feature type="compositionally biased region" description="Basic and acidic residues" evidence="1">
    <location>
        <begin position="278"/>
        <end position="297"/>
    </location>
</feature>
<proteinExistence type="predicted"/>
<sequence>MHGMVRTRTYLAHDHEGGAGDDEHLAAVAVDDQRGEDERRELDAGEDDRAHQRRVAAEAGDAEHQRGEEGQDHHAAELVAQRQREREGQVRAVLPPGDQPPERADVLAAPRGLHGVDDGLELGVHVGAVAAHAEERGAGAVHLPAHHEAARGVGEEEGADDDEHGRGAGEAEGEAPSPRDARGAVVGQVGDEYPQREEELEAHGERPAKPRGRHLGEVQRRGLVREPDAEPQEHPPDDEHGDVHRAAGHGAAGEEQCPAHQHHAAPAQPPGDAAGGQRRHEPGDVERRRERRERVAVEDAVLVPLRVGHPHQHLGEERCQERLHLRDAA</sequence>
<dbReference type="EMBL" id="AP014960">
    <property type="protein sequence ID" value="BAS89475.1"/>
    <property type="molecule type" value="Genomic_DNA"/>
</dbReference>
<feature type="non-terminal residue" evidence="2">
    <location>
        <position position="329"/>
    </location>
</feature>
<reference evidence="3" key="1">
    <citation type="journal article" date="2005" name="Nature">
        <title>The map-based sequence of the rice genome.</title>
        <authorList>
            <consortium name="International rice genome sequencing project (IRGSP)"/>
            <person name="Matsumoto T."/>
            <person name="Wu J."/>
            <person name="Kanamori H."/>
            <person name="Katayose Y."/>
            <person name="Fujisawa M."/>
            <person name="Namiki N."/>
            <person name="Mizuno H."/>
            <person name="Yamamoto K."/>
            <person name="Antonio B.A."/>
            <person name="Baba T."/>
            <person name="Sakata K."/>
            <person name="Nagamura Y."/>
            <person name="Aoki H."/>
            <person name="Arikawa K."/>
            <person name="Arita K."/>
            <person name="Bito T."/>
            <person name="Chiden Y."/>
            <person name="Fujitsuka N."/>
            <person name="Fukunaka R."/>
            <person name="Hamada M."/>
            <person name="Harada C."/>
            <person name="Hayashi A."/>
            <person name="Hijishita S."/>
            <person name="Honda M."/>
            <person name="Hosokawa S."/>
            <person name="Ichikawa Y."/>
            <person name="Idonuma A."/>
            <person name="Iijima M."/>
            <person name="Ikeda M."/>
            <person name="Ikeno M."/>
            <person name="Ito K."/>
            <person name="Ito S."/>
            <person name="Ito T."/>
            <person name="Ito Y."/>
            <person name="Ito Y."/>
            <person name="Iwabuchi A."/>
            <person name="Kamiya K."/>
            <person name="Karasawa W."/>
            <person name="Kurita K."/>
            <person name="Katagiri S."/>
            <person name="Kikuta A."/>
            <person name="Kobayashi H."/>
            <person name="Kobayashi N."/>
            <person name="Machita K."/>
            <person name="Maehara T."/>
            <person name="Masukawa M."/>
            <person name="Mizubayashi T."/>
            <person name="Mukai Y."/>
            <person name="Nagasaki H."/>
            <person name="Nagata Y."/>
            <person name="Naito S."/>
            <person name="Nakashima M."/>
            <person name="Nakama Y."/>
            <person name="Nakamichi Y."/>
            <person name="Nakamura M."/>
            <person name="Meguro A."/>
            <person name="Negishi M."/>
            <person name="Ohta I."/>
            <person name="Ohta T."/>
            <person name="Okamoto M."/>
            <person name="Ono N."/>
            <person name="Saji S."/>
            <person name="Sakaguchi M."/>
            <person name="Sakai K."/>
            <person name="Shibata M."/>
            <person name="Shimokawa T."/>
            <person name="Song J."/>
            <person name="Takazaki Y."/>
            <person name="Terasawa K."/>
            <person name="Tsugane M."/>
            <person name="Tsuji K."/>
            <person name="Ueda S."/>
            <person name="Waki K."/>
            <person name="Yamagata H."/>
            <person name="Yamamoto M."/>
            <person name="Yamamoto S."/>
            <person name="Yamane H."/>
            <person name="Yoshiki S."/>
            <person name="Yoshihara R."/>
            <person name="Yukawa K."/>
            <person name="Zhong H."/>
            <person name="Yano M."/>
            <person name="Yuan Q."/>
            <person name="Ouyang S."/>
            <person name="Liu J."/>
            <person name="Jones K.M."/>
            <person name="Gansberger K."/>
            <person name="Moffat K."/>
            <person name="Hill J."/>
            <person name="Bera J."/>
            <person name="Fadrosh D."/>
            <person name="Jin S."/>
            <person name="Johri S."/>
            <person name="Kim M."/>
            <person name="Overton L."/>
            <person name="Reardon M."/>
            <person name="Tsitrin T."/>
            <person name="Vuong H."/>
            <person name="Weaver B."/>
            <person name="Ciecko A."/>
            <person name="Tallon L."/>
            <person name="Jackson J."/>
            <person name="Pai G."/>
            <person name="Aken S.V."/>
            <person name="Utterback T."/>
            <person name="Reidmuller S."/>
            <person name="Feldblyum T."/>
            <person name="Hsiao J."/>
            <person name="Zismann V."/>
            <person name="Iobst S."/>
            <person name="de Vazeille A.R."/>
            <person name="Buell C.R."/>
            <person name="Ying K."/>
            <person name="Li Y."/>
            <person name="Lu T."/>
            <person name="Huang Y."/>
            <person name="Zhao Q."/>
            <person name="Feng Q."/>
            <person name="Zhang L."/>
            <person name="Zhu J."/>
            <person name="Weng Q."/>
            <person name="Mu J."/>
            <person name="Lu Y."/>
            <person name="Fan D."/>
            <person name="Liu Y."/>
            <person name="Guan J."/>
            <person name="Zhang Y."/>
            <person name="Yu S."/>
            <person name="Liu X."/>
            <person name="Zhang Y."/>
            <person name="Hong G."/>
            <person name="Han B."/>
            <person name="Choisne N."/>
            <person name="Demange N."/>
            <person name="Orjeda G."/>
            <person name="Samain S."/>
            <person name="Cattolico L."/>
            <person name="Pelletier E."/>
            <person name="Couloux A."/>
            <person name="Segurens B."/>
            <person name="Wincker P."/>
            <person name="D'Hont A."/>
            <person name="Scarpelli C."/>
            <person name="Weissenbach J."/>
            <person name="Salanoubat M."/>
            <person name="Quetier F."/>
            <person name="Yu Y."/>
            <person name="Kim H.R."/>
            <person name="Rambo T."/>
            <person name="Currie J."/>
            <person name="Collura K."/>
            <person name="Luo M."/>
            <person name="Yang T."/>
            <person name="Ammiraju J.S.S."/>
            <person name="Engler F."/>
            <person name="Soderlund C."/>
            <person name="Wing R.A."/>
            <person name="Palmer L.E."/>
            <person name="de la Bastide M."/>
            <person name="Spiegel L."/>
            <person name="Nascimento L."/>
            <person name="Zutavern T."/>
            <person name="O'Shaughnessy A."/>
            <person name="Dike S."/>
            <person name="Dedhia N."/>
            <person name="Preston R."/>
            <person name="Balija V."/>
            <person name="McCombie W.R."/>
            <person name="Chow T."/>
            <person name="Chen H."/>
            <person name="Chung M."/>
            <person name="Chen C."/>
            <person name="Shaw J."/>
            <person name="Wu H."/>
            <person name="Hsiao K."/>
            <person name="Chao Y."/>
            <person name="Chu M."/>
            <person name="Cheng C."/>
            <person name="Hour A."/>
            <person name="Lee P."/>
            <person name="Lin S."/>
            <person name="Lin Y."/>
            <person name="Liou J."/>
            <person name="Liu S."/>
            <person name="Hsing Y."/>
            <person name="Raghuvanshi S."/>
            <person name="Mohanty A."/>
            <person name="Bharti A.K."/>
            <person name="Gaur A."/>
            <person name="Gupta V."/>
            <person name="Kumar D."/>
            <person name="Ravi V."/>
            <person name="Vij S."/>
            <person name="Kapur A."/>
            <person name="Khurana P."/>
            <person name="Khurana P."/>
            <person name="Khurana J.P."/>
            <person name="Tyagi A.K."/>
            <person name="Gaikwad K."/>
            <person name="Singh A."/>
            <person name="Dalal V."/>
            <person name="Srivastava S."/>
            <person name="Dixit A."/>
            <person name="Pal A.K."/>
            <person name="Ghazi I.A."/>
            <person name="Yadav M."/>
            <person name="Pandit A."/>
            <person name="Bhargava A."/>
            <person name="Sureshbabu K."/>
            <person name="Batra K."/>
            <person name="Sharma T.R."/>
            <person name="Mohapatra T."/>
            <person name="Singh N.K."/>
            <person name="Messing J."/>
            <person name="Nelson A.B."/>
            <person name="Fuks G."/>
            <person name="Kavchok S."/>
            <person name="Keizer G."/>
            <person name="Linton E."/>
            <person name="Llaca V."/>
            <person name="Song R."/>
            <person name="Tanyolac B."/>
            <person name="Young S."/>
            <person name="Ho-Il K."/>
            <person name="Hahn J.H."/>
            <person name="Sangsakoo G."/>
            <person name="Vanavichit A."/>
            <person name="de Mattos Luiz.A.T."/>
            <person name="Zimmer P.D."/>
            <person name="Malone G."/>
            <person name="Dellagostin O."/>
            <person name="de Oliveira A.C."/>
            <person name="Bevan M."/>
            <person name="Bancroft I."/>
            <person name="Minx P."/>
            <person name="Cordum H."/>
            <person name="Wilson R."/>
            <person name="Cheng Z."/>
            <person name="Jin W."/>
            <person name="Jiang J."/>
            <person name="Leong S.A."/>
            <person name="Iwama H."/>
            <person name="Gojobori T."/>
            <person name="Itoh T."/>
            <person name="Niimura Y."/>
            <person name="Fujii Y."/>
            <person name="Habara T."/>
            <person name="Sakai H."/>
            <person name="Sato Y."/>
            <person name="Wilson G."/>
            <person name="Kumar K."/>
            <person name="McCouch S."/>
            <person name="Juretic N."/>
            <person name="Hoen D."/>
            <person name="Wright S."/>
            <person name="Bruskiewich R."/>
            <person name="Bureau T."/>
            <person name="Miyao A."/>
            <person name="Hirochika H."/>
            <person name="Nishikawa T."/>
            <person name="Kadowaki K."/>
            <person name="Sugiura M."/>
            <person name="Burr B."/>
            <person name="Sasaki T."/>
        </authorList>
    </citation>
    <scope>NUCLEOTIDE SEQUENCE [LARGE SCALE GENOMIC DNA]</scope>
    <source>
        <strain evidence="3">cv. Nipponbare</strain>
    </source>
</reference>
<dbReference type="Proteomes" id="UP000059680">
    <property type="component" value="Chromosome 4"/>
</dbReference>
<feature type="compositionally biased region" description="Basic and acidic residues" evidence="1">
    <location>
        <begin position="61"/>
        <end position="89"/>
    </location>
</feature>
<gene>
    <name evidence="2" type="ordered locus">Os04g0452650</name>
    <name evidence="2" type="ORF">OSNPB_040452650</name>
</gene>
<evidence type="ECO:0000313" key="2">
    <source>
        <dbReference type="EMBL" id="BAS89475.1"/>
    </source>
</evidence>
<dbReference type="Gramene" id="Os04t0452650-00">
    <property type="protein sequence ID" value="Os04t0452650-00"/>
    <property type="gene ID" value="Os04g0452650"/>
</dbReference>
<reference evidence="2 3" key="3">
    <citation type="journal article" date="2013" name="Rice">
        <title>Improvement of the Oryza sativa Nipponbare reference genome using next generation sequence and optical map data.</title>
        <authorList>
            <person name="Kawahara Y."/>
            <person name="de la Bastide M."/>
            <person name="Hamilton J.P."/>
            <person name="Kanamori H."/>
            <person name="McCombie W.R."/>
            <person name="Ouyang S."/>
            <person name="Schwartz D.C."/>
            <person name="Tanaka T."/>
            <person name="Wu J."/>
            <person name="Zhou S."/>
            <person name="Childs K.L."/>
            <person name="Davidson R.M."/>
            <person name="Lin H."/>
            <person name="Quesada-Ocampo L."/>
            <person name="Vaillancourt B."/>
            <person name="Sakai H."/>
            <person name="Lee S.S."/>
            <person name="Kim J."/>
            <person name="Numa H."/>
            <person name="Itoh T."/>
            <person name="Buell C.R."/>
            <person name="Matsumoto T."/>
        </authorList>
    </citation>
    <scope>NUCLEOTIDE SEQUENCE [LARGE SCALE GENOMIC DNA]</scope>
    <source>
        <strain evidence="3">cv. Nipponbare</strain>
    </source>
</reference>
<dbReference type="AlphaFoldDB" id="A0A0P0WAT4"/>
<feature type="compositionally biased region" description="Basic and acidic residues" evidence="1">
    <location>
        <begin position="313"/>
        <end position="329"/>
    </location>
</feature>
<dbReference type="FunCoup" id="A0A0P0WAT4">
    <property type="interactions" value="182"/>
</dbReference>
<dbReference type="InParanoid" id="A0A0P0WAT4"/>